<dbReference type="GO" id="GO:0042773">
    <property type="term" value="P:ATP synthesis coupled electron transport"/>
    <property type="evidence" value="ECO:0007669"/>
    <property type="project" value="InterPro"/>
</dbReference>
<keyword evidence="14 16" id="KW-0472">Membrane</keyword>
<evidence type="ECO:0000259" key="18">
    <source>
        <dbReference type="Pfam" id="PF01059"/>
    </source>
</evidence>
<gene>
    <name evidence="19" type="primary">ND4</name>
</gene>
<comment type="subcellular location">
    <subcellularLocation>
        <location evidence="1 16">Mitochondrion membrane</location>
        <topology evidence="1 16">Multi-pass membrane protein</topology>
    </subcellularLocation>
</comment>
<dbReference type="GO" id="GO:0008137">
    <property type="term" value="F:NADH dehydrogenase (ubiquinone) activity"/>
    <property type="evidence" value="ECO:0007669"/>
    <property type="project" value="UniProtKB-UniRule"/>
</dbReference>
<accession>A0A8A0WW77</accession>
<feature type="transmembrane region" description="Helical" evidence="16">
    <location>
        <begin position="21"/>
        <end position="42"/>
    </location>
</feature>
<feature type="domain" description="NADH:quinone oxidoreductase/Mrp antiporter transmembrane" evidence="17">
    <location>
        <begin position="109"/>
        <end position="396"/>
    </location>
</feature>
<dbReference type="PANTHER" id="PTHR43507">
    <property type="entry name" value="NADH-UBIQUINONE OXIDOREDUCTASE CHAIN 4"/>
    <property type="match status" value="1"/>
</dbReference>
<dbReference type="Pfam" id="PF00361">
    <property type="entry name" value="Proton_antipo_M"/>
    <property type="match status" value="1"/>
</dbReference>
<dbReference type="GO" id="GO:0048039">
    <property type="term" value="F:ubiquinone binding"/>
    <property type="evidence" value="ECO:0007669"/>
    <property type="project" value="TreeGrafter"/>
</dbReference>
<evidence type="ECO:0000256" key="3">
    <source>
        <dbReference type="ARBA" id="ARBA00012944"/>
    </source>
</evidence>
<keyword evidence="11 16" id="KW-0520">NAD</keyword>
<sequence>MTTLTTWAMLILTIGFVPRKHLWNATLCHSTLVAALSINWFYSQLEQATSVLIFLDNVSMILAILTCWLFPLTVLASQSKMQYETIAGQRIYLISLSTLQFLTLLAFTASNLVSFFLYFEASLIPAIILISRWGNQSHRVDAAVYIMFFTMLGAFPLLLWMMKFYITFGLLSPAFSFGLESPKSLMIYPGLFWFAYNMAFLMKLPLYGIHMWLPKAHVEAPIAGSMILAGTLLKLGGYGMLRLSVFIEEYMKSYAGLFLAIAMFGVLGAALLCTRQTDLKSLIAMSSVSHMNLLVVAALIATKWSYSGALVLMITHGLTSSALFCLANTLYERTNTRALIMLRGVITILPLAGVWWMTIALYNMALPPTLNFASELILLISFYYWSKFLLIMVIFTCVYSSAYSLYMYWSVQRGRLPSHLKTFFPFDIREHILLLLHALPGVLLLLNSQLLIIA</sequence>
<feature type="transmembrane region" description="Helical" evidence="16">
    <location>
        <begin position="186"/>
        <end position="206"/>
    </location>
</feature>
<evidence type="ECO:0000256" key="2">
    <source>
        <dbReference type="ARBA" id="ARBA00009025"/>
    </source>
</evidence>
<feature type="transmembrane region" description="Helical" evidence="16">
    <location>
        <begin position="339"/>
        <end position="362"/>
    </location>
</feature>
<keyword evidence="9 16" id="KW-0249">Electron transport</keyword>
<evidence type="ECO:0000256" key="11">
    <source>
        <dbReference type="ARBA" id="ARBA00023027"/>
    </source>
</evidence>
<feature type="transmembrane region" description="Helical" evidence="16">
    <location>
        <begin position="91"/>
        <end position="109"/>
    </location>
</feature>
<keyword evidence="7 16" id="KW-0812">Transmembrane</keyword>
<organism evidence="19">
    <name type="scientific">Phrynoglossus myanhessei</name>
    <dbReference type="NCBI Taxonomy" id="2798809"/>
    <lineage>
        <taxon>Eukaryota</taxon>
        <taxon>Metazoa</taxon>
        <taxon>Chordata</taxon>
        <taxon>Craniata</taxon>
        <taxon>Vertebrata</taxon>
        <taxon>Euteleostomi</taxon>
        <taxon>Amphibia</taxon>
        <taxon>Batrachia</taxon>
        <taxon>Anura</taxon>
        <taxon>Neobatrachia</taxon>
        <taxon>Ranoidea</taxon>
        <taxon>Dicroglossidae</taxon>
        <taxon>Occidozyginae</taxon>
        <taxon>Phrynoglossus</taxon>
    </lineage>
</organism>
<dbReference type="EMBL" id="MW405414">
    <property type="protein sequence ID" value="QSQ72200.1"/>
    <property type="molecule type" value="Genomic_DNA"/>
</dbReference>
<dbReference type="PRINTS" id="PR01437">
    <property type="entry name" value="NUOXDRDTASE4"/>
</dbReference>
<name>A0A8A0WW77_9NEOB</name>
<feature type="transmembrane region" description="Helical" evidence="16">
    <location>
        <begin position="281"/>
        <end position="300"/>
    </location>
</feature>
<feature type="transmembrane region" description="Helical" evidence="16">
    <location>
        <begin position="253"/>
        <end position="274"/>
    </location>
</feature>
<feature type="transmembrane region" description="Helical" evidence="16">
    <location>
        <begin position="306"/>
        <end position="327"/>
    </location>
</feature>
<dbReference type="CTD" id="4538"/>
<reference evidence="19" key="1">
    <citation type="journal article" date="2021" name="Vertebr Zool">
        <title>A taxonomic revision of the genus Phrynoglossus in Indochina with the description of a new species and comments on the classification within Occidozyginae (Amphibia, Anura, Dicroglossidae).</title>
        <authorList>
            <person name="Koehler G."/>
            <person name="Vargas J."/>
            <person name="Than N.L."/>
            <person name="Schell T."/>
            <person name="Janke A."/>
            <person name="Pauls S.U."/>
            <person name="Thammachoti P."/>
        </authorList>
    </citation>
    <scope>NUCLEOTIDE SEQUENCE</scope>
    <source>
        <tissue evidence="19">Tongue</tissue>
    </source>
</reference>
<evidence type="ECO:0000256" key="5">
    <source>
        <dbReference type="ARBA" id="ARBA00022448"/>
    </source>
</evidence>
<keyword evidence="12 16" id="KW-0830">Ubiquinone</keyword>
<dbReference type="Pfam" id="PF01059">
    <property type="entry name" value="Oxidored_q5_N"/>
    <property type="match status" value="1"/>
</dbReference>
<geneLocation type="mitochondrion" evidence="19"/>
<evidence type="ECO:0000256" key="6">
    <source>
        <dbReference type="ARBA" id="ARBA00022660"/>
    </source>
</evidence>
<evidence type="ECO:0000256" key="9">
    <source>
        <dbReference type="ARBA" id="ARBA00022982"/>
    </source>
</evidence>
<feature type="transmembrane region" description="Helical" evidence="16">
    <location>
        <begin position="218"/>
        <end position="241"/>
    </location>
</feature>
<evidence type="ECO:0000259" key="17">
    <source>
        <dbReference type="Pfam" id="PF00361"/>
    </source>
</evidence>
<dbReference type="PANTHER" id="PTHR43507:SF20">
    <property type="entry name" value="NADH-UBIQUINONE OXIDOREDUCTASE CHAIN 4"/>
    <property type="match status" value="1"/>
</dbReference>
<evidence type="ECO:0000256" key="8">
    <source>
        <dbReference type="ARBA" id="ARBA00022967"/>
    </source>
</evidence>
<dbReference type="InterPro" id="IPR001750">
    <property type="entry name" value="ND/Mrp_TM"/>
</dbReference>
<dbReference type="InterPro" id="IPR003918">
    <property type="entry name" value="NADH_UbQ_OxRdtase"/>
</dbReference>
<dbReference type="EC" id="7.1.1.2" evidence="3 16"/>
<evidence type="ECO:0000256" key="1">
    <source>
        <dbReference type="ARBA" id="ARBA00004225"/>
    </source>
</evidence>
<protein>
    <recommendedName>
        <fullName evidence="4 16">NADH-ubiquinone oxidoreductase chain 4</fullName>
        <ecNumber evidence="3 16">7.1.1.2</ecNumber>
    </recommendedName>
</protein>
<dbReference type="GO" id="GO:0015990">
    <property type="term" value="P:electron transport coupled proton transport"/>
    <property type="evidence" value="ECO:0007669"/>
    <property type="project" value="TreeGrafter"/>
</dbReference>
<dbReference type="GO" id="GO:0031966">
    <property type="term" value="C:mitochondrial membrane"/>
    <property type="evidence" value="ECO:0007669"/>
    <property type="project" value="UniProtKB-SubCell"/>
</dbReference>
<dbReference type="GeneID" id="67788811"/>
<feature type="transmembrane region" description="Helical" evidence="16">
    <location>
        <begin position="115"/>
        <end position="131"/>
    </location>
</feature>
<evidence type="ECO:0000256" key="13">
    <source>
        <dbReference type="ARBA" id="ARBA00023128"/>
    </source>
</evidence>
<comment type="catalytic activity">
    <reaction evidence="15 16">
        <text>a ubiquinone + NADH + 5 H(+)(in) = a ubiquinol + NAD(+) + 4 H(+)(out)</text>
        <dbReference type="Rhea" id="RHEA:29091"/>
        <dbReference type="Rhea" id="RHEA-COMP:9565"/>
        <dbReference type="Rhea" id="RHEA-COMP:9566"/>
        <dbReference type="ChEBI" id="CHEBI:15378"/>
        <dbReference type="ChEBI" id="CHEBI:16389"/>
        <dbReference type="ChEBI" id="CHEBI:17976"/>
        <dbReference type="ChEBI" id="CHEBI:57540"/>
        <dbReference type="ChEBI" id="CHEBI:57945"/>
        <dbReference type="EC" id="7.1.1.2"/>
    </reaction>
</comment>
<feature type="domain" description="NADH:ubiquinone oxidoreductase chain 4 N-terminal" evidence="18">
    <location>
        <begin position="2"/>
        <end position="105"/>
    </location>
</feature>
<evidence type="ECO:0000256" key="7">
    <source>
        <dbReference type="ARBA" id="ARBA00022692"/>
    </source>
</evidence>
<dbReference type="GO" id="GO:0003954">
    <property type="term" value="F:NADH dehydrogenase activity"/>
    <property type="evidence" value="ECO:0007669"/>
    <property type="project" value="TreeGrafter"/>
</dbReference>
<evidence type="ECO:0000256" key="16">
    <source>
        <dbReference type="RuleBase" id="RU003297"/>
    </source>
</evidence>
<dbReference type="AlphaFoldDB" id="A0A8A0WW77"/>
<dbReference type="RefSeq" id="YP_010176529.1">
    <property type="nucleotide sequence ID" value="NC_057992.1"/>
</dbReference>
<dbReference type="InterPro" id="IPR000260">
    <property type="entry name" value="NADH4_N"/>
</dbReference>
<evidence type="ECO:0000256" key="15">
    <source>
        <dbReference type="ARBA" id="ARBA00049551"/>
    </source>
</evidence>
<comment type="similarity">
    <text evidence="2 16">Belongs to the complex I subunit 4 family.</text>
</comment>
<keyword evidence="8" id="KW-1278">Translocase</keyword>
<feature type="transmembrane region" description="Helical" evidence="16">
    <location>
        <begin position="432"/>
        <end position="453"/>
    </location>
</feature>
<feature type="transmembrane region" description="Helical" evidence="16">
    <location>
        <begin position="48"/>
        <end position="70"/>
    </location>
</feature>
<evidence type="ECO:0000256" key="14">
    <source>
        <dbReference type="ARBA" id="ARBA00023136"/>
    </source>
</evidence>
<keyword evidence="6 16" id="KW-0679">Respiratory chain</keyword>
<proteinExistence type="inferred from homology"/>
<feature type="transmembrane region" description="Helical" evidence="16">
    <location>
        <begin position="143"/>
        <end position="166"/>
    </location>
</feature>
<evidence type="ECO:0000256" key="10">
    <source>
        <dbReference type="ARBA" id="ARBA00022989"/>
    </source>
</evidence>
<evidence type="ECO:0000313" key="19">
    <source>
        <dbReference type="EMBL" id="QSQ72200.1"/>
    </source>
</evidence>
<evidence type="ECO:0000256" key="12">
    <source>
        <dbReference type="ARBA" id="ARBA00023075"/>
    </source>
</evidence>
<keyword evidence="13 16" id="KW-0496">Mitochondrion</keyword>
<evidence type="ECO:0000256" key="4">
    <source>
        <dbReference type="ARBA" id="ARBA00021006"/>
    </source>
</evidence>
<keyword evidence="10 16" id="KW-1133">Transmembrane helix</keyword>
<feature type="transmembrane region" description="Helical" evidence="16">
    <location>
        <begin position="382"/>
        <end position="411"/>
    </location>
</feature>
<keyword evidence="5 16" id="KW-0813">Transport</keyword>
<comment type="function">
    <text evidence="16">Core subunit of the mitochondrial membrane respiratory chain NADH dehydrogenase (Complex I) which catalyzes electron transfer from NADH through the respiratory chain, using ubiquinone as an electron acceptor. Essential for the catalytic activity and assembly of complex I.</text>
</comment>